<gene>
    <name evidence="1" type="ORF">CRIB_1648</name>
</gene>
<dbReference type="Proteomes" id="UP000245622">
    <property type="component" value="Chromosome 1"/>
</dbReference>
<reference evidence="1 2" key="1">
    <citation type="submission" date="2014-04" db="EMBL/GenBank/DDBJ databases">
        <authorList>
            <person name="Hornung B.V."/>
        </authorList>
    </citation>
    <scope>NUCLEOTIDE SEQUENCE [LARGE SCALE GENOMIC DNA]</scope>
    <source>
        <strain evidence="1 2">CRIB</strain>
    </source>
</reference>
<dbReference type="GeneID" id="82205680"/>
<dbReference type="KEGG" id="ril:CRIB_1648"/>
<proteinExistence type="predicted"/>
<keyword evidence="2" id="KW-1185">Reference proteome</keyword>
<dbReference type="EMBL" id="LN555523">
    <property type="protein sequence ID" value="CED94255.1"/>
    <property type="molecule type" value="Genomic_DNA"/>
</dbReference>
<protein>
    <submittedName>
        <fullName evidence="1">Uncharacterized protein</fullName>
    </submittedName>
</protein>
<sequence length="133" mass="15558">MKRFVDIFKSNKEDLNSCNLPFGSDDCGKFLRKTYANSINETIILDESLYECIEEYDEIVSSISKLESRKRVIEHKLQSNLKEYEIGFCKERKITWKSVTKTSVDTKKLREDLPEVVDGYLKTSTSRVFRIGR</sequence>
<name>A0A1V1I206_9FIRM</name>
<organism evidence="1 2">
    <name type="scientific">Romboutsia ilealis</name>
    <dbReference type="NCBI Taxonomy" id="1115758"/>
    <lineage>
        <taxon>Bacteria</taxon>
        <taxon>Bacillati</taxon>
        <taxon>Bacillota</taxon>
        <taxon>Clostridia</taxon>
        <taxon>Peptostreptococcales</taxon>
        <taxon>Peptostreptococcaceae</taxon>
        <taxon>Romboutsia</taxon>
    </lineage>
</organism>
<dbReference type="AlphaFoldDB" id="A0A1V1I206"/>
<accession>A0A1V1I206</accession>
<dbReference type="RefSeq" id="WP_180701791.1">
    <property type="nucleotide sequence ID" value="NZ_LN555523.1"/>
</dbReference>
<evidence type="ECO:0000313" key="1">
    <source>
        <dbReference type="EMBL" id="CED94255.1"/>
    </source>
</evidence>
<evidence type="ECO:0000313" key="2">
    <source>
        <dbReference type="Proteomes" id="UP000245622"/>
    </source>
</evidence>